<gene>
    <name evidence="1" type="ORF">SDC9_159649</name>
</gene>
<proteinExistence type="predicted"/>
<sequence length="64" mass="7651">MVHRLKDFFVILVIFKVSETGEQIENGIYFFFRNTWEKLIPHIMNFESQGGVLKLFIVENAFLR</sequence>
<organism evidence="1">
    <name type="scientific">bioreactor metagenome</name>
    <dbReference type="NCBI Taxonomy" id="1076179"/>
    <lineage>
        <taxon>unclassified sequences</taxon>
        <taxon>metagenomes</taxon>
        <taxon>ecological metagenomes</taxon>
    </lineage>
</organism>
<reference evidence="1" key="1">
    <citation type="submission" date="2019-08" db="EMBL/GenBank/DDBJ databases">
        <authorList>
            <person name="Kucharzyk K."/>
            <person name="Murdoch R.W."/>
            <person name="Higgins S."/>
            <person name="Loffler F."/>
        </authorList>
    </citation>
    <scope>NUCLEOTIDE SEQUENCE</scope>
</reference>
<accession>A0A645FJC0</accession>
<name>A0A645FJC0_9ZZZZ</name>
<comment type="caution">
    <text evidence="1">The sequence shown here is derived from an EMBL/GenBank/DDBJ whole genome shotgun (WGS) entry which is preliminary data.</text>
</comment>
<dbReference type="EMBL" id="VSSQ01058663">
    <property type="protein sequence ID" value="MPN12333.1"/>
    <property type="molecule type" value="Genomic_DNA"/>
</dbReference>
<evidence type="ECO:0000313" key="1">
    <source>
        <dbReference type="EMBL" id="MPN12333.1"/>
    </source>
</evidence>
<dbReference type="AlphaFoldDB" id="A0A645FJC0"/>
<protein>
    <submittedName>
        <fullName evidence="1">Uncharacterized protein</fullName>
    </submittedName>
</protein>